<evidence type="ECO:0000313" key="4">
    <source>
        <dbReference type="EMBL" id="OAY43478.1"/>
    </source>
</evidence>
<comment type="caution">
    <text evidence="4">The sequence shown here is derived from an EMBL/GenBank/DDBJ whole genome shotgun (WGS) entry which is preliminary data.</text>
</comment>
<keyword evidence="3" id="KW-0812">Transmembrane</keyword>
<protein>
    <submittedName>
        <fullName evidence="4">Uncharacterized protein</fullName>
    </submittedName>
</protein>
<gene>
    <name evidence="4" type="ORF">MANES_08G073700v8</name>
</gene>
<dbReference type="EMBL" id="CM004394">
    <property type="protein sequence ID" value="OAY43478.1"/>
    <property type="molecule type" value="Genomic_DNA"/>
</dbReference>
<feature type="region of interest" description="Disordered" evidence="2">
    <location>
        <begin position="1"/>
        <end position="26"/>
    </location>
</feature>
<keyword evidence="3" id="KW-1133">Transmembrane helix</keyword>
<evidence type="ECO:0000256" key="1">
    <source>
        <dbReference type="SAM" id="Coils"/>
    </source>
</evidence>
<evidence type="ECO:0000313" key="5">
    <source>
        <dbReference type="Proteomes" id="UP000091857"/>
    </source>
</evidence>
<proteinExistence type="predicted"/>
<sequence length="163" mass="17993">MGSNHSTTGYSRFHSPDSLQKPLLSHANKEDRLDSALEKEVADLNLRVANLESLLRKKEKGTEAIKQKNAALEKKVLELASTIDEIIKRSAAESFMKNSNLIPDLIDMDHVSMVAASELDIQNPITEISSKQDFPEMNNPVNDLVGCLIVLIFLLAVLIGVLL</sequence>
<dbReference type="Gramene" id="Manes.08G073700.1.v8.1">
    <property type="protein sequence ID" value="Manes.08G073700.1.v8.1.CDS"/>
    <property type="gene ID" value="Manes.08G073700.v8.1"/>
</dbReference>
<accession>A0A2C9VE82</accession>
<name>A0A2C9VE82_MANES</name>
<evidence type="ECO:0000256" key="2">
    <source>
        <dbReference type="SAM" id="MobiDB-lite"/>
    </source>
</evidence>
<reference evidence="5" key="1">
    <citation type="journal article" date="2016" name="Nat. Biotechnol.">
        <title>Sequencing wild and cultivated cassava and related species reveals extensive interspecific hybridization and genetic diversity.</title>
        <authorList>
            <person name="Bredeson J.V."/>
            <person name="Lyons J.B."/>
            <person name="Prochnik S.E."/>
            <person name="Wu G.A."/>
            <person name="Ha C.M."/>
            <person name="Edsinger-Gonzales E."/>
            <person name="Grimwood J."/>
            <person name="Schmutz J."/>
            <person name="Rabbi I.Y."/>
            <person name="Egesi C."/>
            <person name="Nauluvula P."/>
            <person name="Lebot V."/>
            <person name="Ndunguru J."/>
            <person name="Mkamilo G."/>
            <person name="Bart R.S."/>
            <person name="Setter T.L."/>
            <person name="Gleadow R.M."/>
            <person name="Kulakow P."/>
            <person name="Ferguson M.E."/>
            <person name="Rounsley S."/>
            <person name="Rokhsar D.S."/>
        </authorList>
    </citation>
    <scope>NUCLEOTIDE SEQUENCE [LARGE SCALE GENOMIC DNA]</scope>
    <source>
        <strain evidence="5">cv. AM560-2</strain>
    </source>
</reference>
<feature type="coiled-coil region" evidence="1">
    <location>
        <begin position="34"/>
        <end position="89"/>
    </location>
</feature>
<feature type="compositionally biased region" description="Polar residues" evidence="2">
    <location>
        <begin position="1"/>
        <end position="10"/>
    </location>
</feature>
<feature type="transmembrane region" description="Helical" evidence="3">
    <location>
        <begin position="141"/>
        <end position="162"/>
    </location>
</feature>
<evidence type="ECO:0000256" key="3">
    <source>
        <dbReference type="SAM" id="Phobius"/>
    </source>
</evidence>
<dbReference type="OrthoDB" id="10387271at2759"/>
<dbReference type="AlphaFoldDB" id="A0A2C9VE82"/>
<organism evidence="4 5">
    <name type="scientific">Manihot esculenta</name>
    <name type="common">Cassava</name>
    <name type="synonym">Jatropha manihot</name>
    <dbReference type="NCBI Taxonomy" id="3983"/>
    <lineage>
        <taxon>Eukaryota</taxon>
        <taxon>Viridiplantae</taxon>
        <taxon>Streptophyta</taxon>
        <taxon>Embryophyta</taxon>
        <taxon>Tracheophyta</taxon>
        <taxon>Spermatophyta</taxon>
        <taxon>Magnoliopsida</taxon>
        <taxon>eudicotyledons</taxon>
        <taxon>Gunneridae</taxon>
        <taxon>Pentapetalae</taxon>
        <taxon>rosids</taxon>
        <taxon>fabids</taxon>
        <taxon>Malpighiales</taxon>
        <taxon>Euphorbiaceae</taxon>
        <taxon>Crotonoideae</taxon>
        <taxon>Manihoteae</taxon>
        <taxon>Manihot</taxon>
    </lineage>
</organism>
<keyword evidence="5" id="KW-1185">Reference proteome</keyword>
<keyword evidence="1" id="KW-0175">Coiled coil</keyword>
<dbReference type="Proteomes" id="UP000091857">
    <property type="component" value="Chromosome 8"/>
</dbReference>
<keyword evidence="3" id="KW-0472">Membrane</keyword>